<evidence type="ECO:0000256" key="8">
    <source>
        <dbReference type="ARBA" id="ARBA00022840"/>
    </source>
</evidence>
<evidence type="ECO:0000256" key="1">
    <source>
        <dbReference type="ARBA" id="ARBA00003761"/>
    </source>
</evidence>
<dbReference type="InterPro" id="IPR005482">
    <property type="entry name" value="Biotin_COase_C"/>
</dbReference>
<dbReference type="GO" id="GO:0004075">
    <property type="term" value="F:biotin carboxylase activity"/>
    <property type="evidence" value="ECO:0007669"/>
    <property type="project" value="UniProtKB-EC"/>
</dbReference>
<keyword evidence="10 13" id="KW-0092">Biotin</keyword>
<keyword evidence="13" id="KW-0443">Lipid metabolism</keyword>
<dbReference type="PROSITE" id="PS50979">
    <property type="entry name" value="BC"/>
    <property type="match status" value="1"/>
</dbReference>
<dbReference type="NCBIfam" id="TIGR00514">
    <property type="entry name" value="accC"/>
    <property type="match status" value="1"/>
</dbReference>
<dbReference type="FunFam" id="3.40.50.20:FF:000010">
    <property type="entry name" value="Propionyl-CoA carboxylase subunit alpha"/>
    <property type="match status" value="1"/>
</dbReference>
<evidence type="ECO:0000256" key="9">
    <source>
        <dbReference type="ARBA" id="ARBA00022842"/>
    </source>
</evidence>
<accession>A0A1C6J0Z4</accession>
<keyword evidence="5 13" id="KW-0436">Ligase</keyword>
<dbReference type="SUPFAM" id="SSF51246">
    <property type="entry name" value="Rudiment single hybrid motif"/>
    <property type="match status" value="1"/>
</dbReference>
<dbReference type="SUPFAM" id="SSF52440">
    <property type="entry name" value="PreATP-grasp domain"/>
    <property type="match status" value="1"/>
</dbReference>
<protein>
    <recommendedName>
        <fullName evidence="4 13">Biotin carboxylase</fullName>
        <ecNumber evidence="4 13">6.3.4.14</ecNumber>
    </recommendedName>
    <alternativeName>
        <fullName evidence="13">Acetyl-coenzyme A carboxylase biotin carboxylase subunit A</fullName>
    </alternativeName>
</protein>
<name>A0A1C6J0Z4_9FIRM</name>
<comment type="function">
    <text evidence="1 13">This protein is a component of the acetyl coenzyme A carboxylase complex; first, biotin carboxylase catalyzes the carboxylation of the carrier protein and then the transcarboxylase transfers the carboxyl group to form malonyl-CoA.</text>
</comment>
<keyword evidence="9" id="KW-0460">Magnesium</keyword>
<dbReference type="PANTHER" id="PTHR48095:SF2">
    <property type="entry name" value="BIOTIN CARBOXYLASE, CHLOROPLASTIC"/>
    <property type="match status" value="1"/>
</dbReference>
<evidence type="ECO:0000256" key="13">
    <source>
        <dbReference type="RuleBase" id="RU365063"/>
    </source>
</evidence>
<keyword evidence="13" id="KW-0276">Fatty acid metabolism</keyword>
<evidence type="ECO:0000259" key="15">
    <source>
        <dbReference type="PROSITE" id="PS50979"/>
    </source>
</evidence>
<keyword evidence="6" id="KW-0479">Metal-binding</keyword>
<evidence type="ECO:0000313" key="16">
    <source>
        <dbReference type="EMBL" id="SCJ75325.1"/>
    </source>
</evidence>
<dbReference type="UniPathway" id="UPA00655">
    <property type="reaction ID" value="UER00711"/>
</dbReference>
<evidence type="ECO:0000256" key="3">
    <source>
        <dbReference type="ARBA" id="ARBA00011750"/>
    </source>
</evidence>
<dbReference type="InterPro" id="IPR011761">
    <property type="entry name" value="ATP-grasp"/>
</dbReference>
<keyword evidence="13" id="KW-0275">Fatty acid biosynthesis</keyword>
<evidence type="ECO:0000256" key="12">
    <source>
        <dbReference type="PROSITE-ProRule" id="PRU00409"/>
    </source>
</evidence>
<dbReference type="InterPro" id="IPR005481">
    <property type="entry name" value="BC-like_N"/>
</dbReference>
<dbReference type="InterPro" id="IPR016185">
    <property type="entry name" value="PreATP-grasp_dom_sf"/>
</dbReference>
<dbReference type="GO" id="GO:0046872">
    <property type="term" value="F:metal ion binding"/>
    <property type="evidence" value="ECO:0007669"/>
    <property type="project" value="UniProtKB-KW"/>
</dbReference>
<evidence type="ECO:0000256" key="10">
    <source>
        <dbReference type="ARBA" id="ARBA00023267"/>
    </source>
</evidence>
<organism evidence="16">
    <name type="scientific">uncultured Anaerotruncus sp</name>
    <dbReference type="NCBI Taxonomy" id="905011"/>
    <lineage>
        <taxon>Bacteria</taxon>
        <taxon>Bacillati</taxon>
        <taxon>Bacillota</taxon>
        <taxon>Clostridia</taxon>
        <taxon>Eubacteriales</taxon>
        <taxon>Oscillospiraceae</taxon>
        <taxon>Anaerotruncus</taxon>
        <taxon>environmental samples</taxon>
    </lineage>
</organism>
<dbReference type="InterPro" id="IPR051602">
    <property type="entry name" value="ACC_Biotin_Carboxylase"/>
</dbReference>
<dbReference type="PROSITE" id="PS50975">
    <property type="entry name" value="ATP_GRASP"/>
    <property type="match status" value="1"/>
</dbReference>
<evidence type="ECO:0000256" key="7">
    <source>
        <dbReference type="ARBA" id="ARBA00022741"/>
    </source>
</evidence>
<sequence length="459" mass="49202">MFDKILIANRGEIAVRIIRACRDMGITSVAVYSTADADALHTTLADEAVCIGGPAPKDSYLNIQNIIGAAQGSGAQAIHPGFGFLSENPDFAAACEACGLTFIGPSAHTIALLGDKVAARDTAKKAGVPVTPGSDGAVSTAKEAAAIAGEIGYPVMLKAASGGGGKGIRKVDDPADLEHEFQNAAAEAGMSFGDSRVYVEKFVADPRHIEFQILADAHGDTIHLFERECSIQRRHQKLVEEAPSSLLSASLRQEMGDAAVRVAKQAGYRGAGTVEFLVDSDLNYYFCEMNARIQVEHPVTELVCGLDLIREQIRIAAGERLPLRQDQLRPLCHAIECRINAEDPYRNFAPCPGQITGLNVPGGAGVRVDSAVYQGYRIPPYYDSMLAKLICYGEDRAQAIARMKRALSEYLFEGVTTNIDLAMAIIHAPQFAAGDFDTNFLERSQLLARFSQPDGGDAQ</sequence>
<reference evidence="16" key="1">
    <citation type="submission" date="2015-09" db="EMBL/GenBank/DDBJ databases">
        <authorList>
            <consortium name="Pathogen Informatics"/>
        </authorList>
    </citation>
    <scope>NUCLEOTIDE SEQUENCE</scope>
    <source>
        <strain evidence="16">2789STDY5834896</strain>
    </source>
</reference>
<dbReference type="InterPro" id="IPR011054">
    <property type="entry name" value="Rudment_hybrid_motif"/>
</dbReference>
<evidence type="ECO:0000256" key="4">
    <source>
        <dbReference type="ARBA" id="ARBA00013263"/>
    </source>
</evidence>
<dbReference type="FunFam" id="3.30.1490.20:FF:000018">
    <property type="entry name" value="Biotin carboxylase"/>
    <property type="match status" value="1"/>
</dbReference>
<evidence type="ECO:0000256" key="5">
    <source>
        <dbReference type="ARBA" id="ARBA00022598"/>
    </source>
</evidence>
<evidence type="ECO:0000256" key="11">
    <source>
        <dbReference type="ARBA" id="ARBA00048600"/>
    </source>
</evidence>
<dbReference type="GO" id="GO:2001295">
    <property type="term" value="P:malonyl-CoA biosynthetic process"/>
    <property type="evidence" value="ECO:0007669"/>
    <property type="project" value="UniProtKB-UniPathway"/>
</dbReference>
<proteinExistence type="predicted"/>
<dbReference type="EMBL" id="FMHG01000001">
    <property type="protein sequence ID" value="SCJ75325.1"/>
    <property type="molecule type" value="Genomic_DNA"/>
</dbReference>
<comment type="subunit">
    <text evidence="3 13">Acetyl-CoA carboxylase is a heterohexamer of biotin carboxyl carrier protein, biotin carboxylase and the two subunits of carboxyl transferase in a 2:2 complex.</text>
</comment>
<dbReference type="Pfam" id="PF02785">
    <property type="entry name" value="Biotin_carb_C"/>
    <property type="match status" value="1"/>
</dbReference>
<evidence type="ECO:0000259" key="14">
    <source>
        <dbReference type="PROSITE" id="PS50975"/>
    </source>
</evidence>
<dbReference type="InterPro" id="IPR004549">
    <property type="entry name" value="Acetyl_CoA_COase_biotin_COase"/>
</dbReference>
<comment type="pathway">
    <text evidence="2 13">Lipid metabolism; malonyl-CoA biosynthesis; malonyl-CoA from acetyl-CoA: step 1/1.</text>
</comment>
<dbReference type="SUPFAM" id="SSF56059">
    <property type="entry name" value="Glutathione synthetase ATP-binding domain-like"/>
    <property type="match status" value="1"/>
</dbReference>
<dbReference type="PANTHER" id="PTHR48095">
    <property type="entry name" value="PYRUVATE CARBOXYLASE SUBUNIT A"/>
    <property type="match status" value="1"/>
</dbReference>
<keyword evidence="8 12" id="KW-0067">ATP-binding</keyword>
<keyword evidence="13" id="KW-0444">Lipid biosynthesis</keyword>
<dbReference type="Pfam" id="PF02786">
    <property type="entry name" value="CPSase_L_D2"/>
    <property type="match status" value="1"/>
</dbReference>
<dbReference type="SMART" id="SM00878">
    <property type="entry name" value="Biotin_carb_C"/>
    <property type="match status" value="1"/>
</dbReference>
<dbReference type="Gene3D" id="3.30.470.20">
    <property type="entry name" value="ATP-grasp fold, B domain"/>
    <property type="match status" value="1"/>
</dbReference>
<evidence type="ECO:0000256" key="6">
    <source>
        <dbReference type="ARBA" id="ARBA00022723"/>
    </source>
</evidence>
<dbReference type="NCBIfam" id="NF006367">
    <property type="entry name" value="PRK08591.1"/>
    <property type="match status" value="1"/>
</dbReference>
<feature type="domain" description="ATP-grasp" evidence="14">
    <location>
        <begin position="120"/>
        <end position="317"/>
    </location>
</feature>
<dbReference type="PROSITE" id="PS00866">
    <property type="entry name" value="CPSASE_1"/>
    <property type="match status" value="1"/>
</dbReference>
<feature type="domain" description="Biotin carboxylation" evidence="15">
    <location>
        <begin position="1"/>
        <end position="446"/>
    </location>
</feature>
<dbReference type="InterPro" id="IPR005479">
    <property type="entry name" value="CPAse_ATP-bd"/>
</dbReference>
<dbReference type="InterPro" id="IPR011764">
    <property type="entry name" value="Biotin_carboxylation_dom"/>
</dbReference>
<comment type="catalytic activity">
    <reaction evidence="11 13">
        <text>N(6)-biotinyl-L-lysyl-[protein] + hydrogencarbonate + ATP = N(6)-carboxybiotinyl-L-lysyl-[protein] + ADP + phosphate + H(+)</text>
        <dbReference type="Rhea" id="RHEA:13501"/>
        <dbReference type="Rhea" id="RHEA-COMP:10505"/>
        <dbReference type="Rhea" id="RHEA-COMP:10506"/>
        <dbReference type="ChEBI" id="CHEBI:15378"/>
        <dbReference type="ChEBI" id="CHEBI:17544"/>
        <dbReference type="ChEBI" id="CHEBI:30616"/>
        <dbReference type="ChEBI" id="CHEBI:43474"/>
        <dbReference type="ChEBI" id="CHEBI:83144"/>
        <dbReference type="ChEBI" id="CHEBI:83145"/>
        <dbReference type="ChEBI" id="CHEBI:456216"/>
        <dbReference type="EC" id="6.3.4.14"/>
    </reaction>
</comment>
<dbReference type="GO" id="GO:0006633">
    <property type="term" value="P:fatty acid biosynthetic process"/>
    <property type="evidence" value="ECO:0007669"/>
    <property type="project" value="UniProtKB-KW"/>
</dbReference>
<keyword evidence="7 12" id="KW-0547">Nucleotide-binding</keyword>
<evidence type="ECO:0000256" key="2">
    <source>
        <dbReference type="ARBA" id="ARBA00004956"/>
    </source>
</evidence>
<dbReference type="EC" id="6.3.4.14" evidence="4 13"/>
<dbReference type="AlphaFoldDB" id="A0A1C6J0Z4"/>
<dbReference type="GO" id="GO:0005524">
    <property type="term" value="F:ATP binding"/>
    <property type="evidence" value="ECO:0007669"/>
    <property type="project" value="UniProtKB-UniRule"/>
</dbReference>
<dbReference type="Pfam" id="PF00289">
    <property type="entry name" value="Biotin_carb_N"/>
    <property type="match status" value="1"/>
</dbReference>
<gene>
    <name evidence="16" type="primary">accC</name>
    <name evidence="16" type="ORF">SAMEA3545359_01801</name>
</gene>